<evidence type="ECO:0000256" key="1">
    <source>
        <dbReference type="SAM" id="Phobius"/>
    </source>
</evidence>
<dbReference type="EMBL" id="GGEC01050954">
    <property type="protein sequence ID" value="MBX31438.1"/>
    <property type="molecule type" value="Transcribed_RNA"/>
</dbReference>
<reference evidence="2" key="1">
    <citation type="submission" date="2018-02" db="EMBL/GenBank/DDBJ databases">
        <title>Rhizophora mucronata_Transcriptome.</title>
        <authorList>
            <person name="Meera S.P."/>
            <person name="Sreeshan A."/>
            <person name="Augustine A."/>
        </authorList>
    </citation>
    <scope>NUCLEOTIDE SEQUENCE</scope>
    <source>
        <tissue evidence="2">Leaf</tissue>
    </source>
</reference>
<protein>
    <submittedName>
        <fullName evidence="2">Serine/threonine-protein phosphatase</fullName>
    </submittedName>
</protein>
<feature type="transmembrane region" description="Helical" evidence="1">
    <location>
        <begin position="53"/>
        <end position="72"/>
    </location>
</feature>
<accession>A0A2P2MML0</accession>
<keyword evidence="1" id="KW-0812">Transmembrane</keyword>
<organism evidence="2">
    <name type="scientific">Rhizophora mucronata</name>
    <name type="common">Asiatic mangrove</name>
    <dbReference type="NCBI Taxonomy" id="61149"/>
    <lineage>
        <taxon>Eukaryota</taxon>
        <taxon>Viridiplantae</taxon>
        <taxon>Streptophyta</taxon>
        <taxon>Embryophyta</taxon>
        <taxon>Tracheophyta</taxon>
        <taxon>Spermatophyta</taxon>
        <taxon>Magnoliopsida</taxon>
        <taxon>eudicotyledons</taxon>
        <taxon>Gunneridae</taxon>
        <taxon>Pentapetalae</taxon>
        <taxon>rosids</taxon>
        <taxon>fabids</taxon>
        <taxon>Malpighiales</taxon>
        <taxon>Rhizophoraceae</taxon>
        <taxon>Rhizophora</taxon>
    </lineage>
</organism>
<dbReference type="AlphaFoldDB" id="A0A2P2MML0"/>
<keyword evidence="1" id="KW-1133">Transmembrane helix</keyword>
<keyword evidence="1" id="KW-0472">Membrane</keyword>
<evidence type="ECO:0000313" key="2">
    <source>
        <dbReference type="EMBL" id="MBX31438.1"/>
    </source>
</evidence>
<name>A0A2P2MML0_RHIMU</name>
<proteinExistence type="predicted"/>
<feature type="transmembrane region" description="Helical" evidence="1">
    <location>
        <begin position="6"/>
        <end position="33"/>
    </location>
</feature>
<sequence length="81" mass="9410">MPLSFFALNFFSFGGCFSPFSSVGSALVFRWFFLSGRRSASLLEVDPGNSRFFFFNLFLLCLDQTYFLVLLWDELPFDHLL</sequence>